<reference evidence="1 2" key="1">
    <citation type="submission" date="2020-06" db="EMBL/GenBank/DDBJ databases">
        <title>Transcriptomic and genomic resources for Thalictrum thalictroides and T. hernandezii: Facilitating candidate gene discovery in an emerging model plant lineage.</title>
        <authorList>
            <person name="Arias T."/>
            <person name="Riano-Pachon D.M."/>
            <person name="Di Stilio V.S."/>
        </authorList>
    </citation>
    <scope>NUCLEOTIDE SEQUENCE [LARGE SCALE GENOMIC DNA]</scope>
    <source>
        <strain evidence="2">cv. WT478/WT964</strain>
        <tissue evidence="1">Leaves</tissue>
    </source>
</reference>
<organism evidence="1 2">
    <name type="scientific">Thalictrum thalictroides</name>
    <name type="common">Rue-anemone</name>
    <name type="synonym">Anemone thalictroides</name>
    <dbReference type="NCBI Taxonomy" id="46969"/>
    <lineage>
        <taxon>Eukaryota</taxon>
        <taxon>Viridiplantae</taxon>
        <taxon>Streptophyta</taxon>
        <taxon>Embryophyta</taxon>
        <taxon>Tracheophyta</taxon>
        <taxon>Spermatophyta</taxon>
        <taxon>Magnoliopsida</taxon>
        <taxon>Ranunculales</taxon>
        <taxon>Ranunculaceae</taxon>
        <taxon>Thalictroideae</taxon>
        <taxon>Thalictrum</taxon>
    </lineage>
</organism>
<dbReference type="AlphaFoldDB" id="A0A7J6XAW5"/>
<evidence type="ECO:0000313" key="2">
    <source>
        <dbReference type="Proteomes" id="UP000554482"/>
    </source>
</evidence>
<dbReference type="OrthoDB" id="3223806at2759"/>
<name>A0A7J6XAW5_THATH</name>
<sequence length="164" mass="18389">MKQNSHILVHGLKSFMDTEASHKVPRPITQLSKPAACINIIISRAWRISKWLRPESNMSLNSYLSQRLADPTQPESEILLSGCQANDASADMNPIMEGNKAYGSFSNAVQMVLKDTRQIIKTRSVLLAEGFINTLPNIVVMAMPMYHCYANLQISPPKIKYNDQ</sequence>
<keyword evidence="2" id="KW-1185">Reference proteome</keyword>
<gene>
    <name evidence="1" type="ORF">FRX31_003477</name>
</gene>
<evidence type="ECO:0000313" key="1">
    <source>
        <dbReference type="EMBL" id="KAF5206936.1"/>
    </source>
</evidence>
<dbReference type="Proteomes" id="UP000554482">
    <property type="component" value="Unassembled WGS sequence"/>
</dbReference>
<protein>
    <submittedName>
        <fullName evidence="1">Uncharacterized protein</fullName>
    </submittedName>
</protein>
<proteinExistence type="predicted"/>
<accession>A0A7J6XAW5</accession>
<comment type="caution">
    <text evidence="1">The sequence shown here is derived from an EMBL/GenBank/DDBJ whole genome shotgun (WGS) entry which is preliminary data.</text>
</comment>
<dbReference type="EMBL" id="JABWDY010002061">
    <property type="protein sequence ID" value="KAF5206936.1"/>
    <property type="molecule type" value="Genomic_DNA"/>
</dbReference>